<dbReference type="GO" id="GO:0005737">
    <property type="term" value="C:cytoplasm"/>
    <property type="evidence" value="ECO:0007669"/>
    <property type="project" value="TreeGrafter"/>
</dbReference>
<dbReference type="InterPro" id="IPR018502">
    <property type="entry name" value="Annexin_repeat"/>
</dbReference>
<dbReference type="PANTHER" id="PTHR10502:SF102">
    <property type="entry name" value="ANNEXIN B11"/>
    <property type="match status" value="1"/>
</dbReference>
<dbReference type="Proteomes" id="UP000825935">
    <property type="component" value="Chromosome 31"/>
</dbReference>
<comment type="similarity">
    <text evidence="1">Belongs to the annexin family.</text>
</comment>
<dbReference type="InterPro" id="IPR037104">
    <property type="entry name" value="Annexin_sf"/>
</dbReference>
<dbReference type="SMART" id="SM00335">
    <property type="entry name" value="ANX"/>
    <property type="match status" value="4"/>
</dbReference>
<dbReference type="GO" id="GO:0009408">
    <property type="term" value="P:response to heat"/>
    <property type="evidence" value="ECO:0007669"/>
    <property type="project" value="TreeGrafter"/>
</dbReference>
<dbReference type="OMA" id="DENQGVN"/>
<dbReference type="PROSITE" id="PS51897">
    <property type="entry name" value="ANNEXIN_2"/>
    <property type="match status" value="3"/>
</dbReference>
<dbReference type="GO" id="GO:0001786">
    <property type="term" value="F:phosphatidylserine binding"/>
    <property type="evidence" value="ECO:0007669"/>
    <property type="project" value="TreeGrafter"/>
</dbReference>
<evidence type="ECO:0000313" key="6">
    <source>
        <dbReference type="Proteomes" id="UP000825935"/>
    </source>
</evidence>
<evidence type="ECO:0000313" key="4">
    <source>
        <dbReference type="EMBL" id="AAG32467.1"/>
    </source>
</evidence>
<dbReference type="InterPro" id="IPR001464">
    <property type="entry name" value="Annexin"/>
</dbReference>
<dbReference type="GO" id="GO:0005509">
    <property type="term" value="F:calcium ion binding"/>
    <property type="evidence" value="ECO:0007669"/>
    <property type="project" value="InterPro"/>
</dbReference>
<dbReference type="OrthoDB" id="37886at2759"/>
<keyword evidence="3" id="KW-0041">Annexin</keyword>
<dbReference type="PRINTS" id="PR00196">
    <property type="entry name" value="ANNEXIN"/>
</dbReference>
<reference evidence="5" key="2">
    <citation type="submission" date="2021-08" db="EMBL/GenBank/DDBJ databases">
        <title>WGS assembly of Ceratopteris richardii.</title>
        <authorList>
            <person name="Marchant D.B."/>
            <person name="Chen G."/>
            <person name="Jenkins J."/>
            <person name="Shu S."/>
            <person name="Leebens-Mack J."/>
            <person name="Grimwood J."/>
            <person name="Schmutz J."/>
            <person name="Soltis P."/>
            <person name="Soltis D."/>
            <person name="Chen Z.-H."/>
        </authorList>
    </citation>
    <scope>NUCLEOTIDE SEQUENCE</scope>
    <source>
        <strain evidence="5">Whitten #5841</strain>
        <tissue evidence="5">Leaf</tissue>
    </source>
</reference>
<proteinExistence type="evidence at transcript level"/>
<dbReference type="GO" id="GO:0005886">
    <property type="term" value="C:plasma membrane"/>
    <property type="evidence" value="ECO:0007669"/>
    <property type="project" value="TreeGrafter"/>
</dbReference>
<dbReference type="GO" id="GO:0009409">
    <property type="term" value="P:response to cold"/>
    <property type="evidence" value="ECO:0007669"/>
    <property type="project" value="TreeGrafter"/>
</dbReference>
<gene>
    <name evidence="4" type="primary">AnnCr1</name>
    <name evidence="5" type="ORF">KP509_31G020100</name>
</gene>
<dbReference type="AlphaFoldDB" id="Q9FUG6"/>
<protein>
    <submittedName>
        <fullName evidence="4">Annexin</fullName>
    </submittedName>
</protein>
<evidence type="ECO:0000256" key="1">
    <source>
        <dbReference type="ARBA" id="ARBA00007831"/>
    </source>
</evidence>
<dbReference type="FunFam" id="1.10.220.10:FF:000001">
    <property type="entry name" value="Annexin"/>
    <property type="match status" value="1"/>
</dbReference>
<dbReference type="Pfam" id="PF00191">
    <property type="entry name" value="Annexin"/>
    <property type="match status" value="4"/>
</dbReference>
<evidence type="ECO:0000256" key="3">
    <source>
        <dbReference type="ARBA" id="ARBA00023216"/>
    </source>
</evidence>
<dbReference type="PANTHER" id="PTHR10502">
    <property type="entry name" value="ANNEXIN"/>
    <property type="match status" value="1"/>
</dbReference>
<dbReference type="EMBL" id="AF308588">
    <property type="protein sequence ID" value="AAG32467.1"/>
    <property type="molecule type" value="mRNA"/>
</dbReference>
<dbReference type="Gene3D" id="1.10.220.10">
    <property type="entry name" value="Annexin"/>
    <property type="match status" value="4"/>
</dbReference>
<sequence length="330" mass="37620">MSTITVPNPVPDTNEDCIALHRAFEGIGCDKEALLNVICHRDQQQRQRIRHSYNIKYEEDLLKKLKSELHGNLEKGAVLWMCNPAERDATILHEALGGLIKDYRALTEVLYLRTSAELLDIRRAYSSSFDRSLEEEIATKIGGSEQKLLLGLLREERIEDDEIDTLEVEADTEDLLSALSNTEEINISVIVRVLTTRSSSHLKDILDRFMKVYGYNFEQILENKTRGAFRVSVTVVMCCAKDSINYYAKTLYESLKGICTDASTLIRIIVTCAETNMKDIKASFSRNYEKQLHDMISSDTMRHFQTFLMLLVGVSHHENILQHLPSLSPC</sequence>
<keyword evidence="2" id="KW-0677">Repeat</keyword>
<accession>Q9FUG6</accession>
<keyword evidence="6" id="KW-1185">Reference proteome</keyword>
<dbReference type="SUPFAM" id="SSF47874">
    <property type="entry name" value="Annexin"/>
    <property type="match status" value="1"/>
</dbReference>
<dbReference type="GO" id="GO:0005544">
    <property type="term" value="F:calcium-dependent phospholipid binding"/>
    <property type="evidence" value="ECO:0007669"/>
    <property type="project" value="InterPro"/>
</dbReference>
<dbReference type="GO" id="GO:0009651">
    <property type="term" value="P:response to salt stress"/>
    <property type="evidence" value="ECO:0007669"/>
    <property type="project" value="TreeGrafter"/>
</dbReference>
<evidence type="ECO:0000313" key="5">
    <source>
        <dbReference type="EMBL" id="KAH7288269.1"/>
    </source>
</evidence>
<reference evidence="4" key="1">
    <citation type="journal article" date="2003" name="Plant Physiol.">
        <title>Rapid and efficient suppression of gene expression in a single-cell model system, Ceratopteris richardii.</title>
        <authorList>
            <person name="Stout S.C."/>
            <person name="Clark G.B."/>
            <person name="Archer-Evans S."/>
            <person name="Roux S.J."/>
        </authorList>
    </citation>
    <scope>NUCLEOTIDE SEQUENCE</scope>
    <source>
        <tissue evidence="4">Gametophyte</tissue>
    </source>
</reference>
<name>Q9FUG6_CERRI</name>
<organism evidence="4">
    <name type="scientific">Ceratopteris richardii</name>
    <name type="common">Triangle waterfern</name>
    <dbReference type="NCBI Taxonomy" id="49495"/>
    <lineage>
        <taxon>Eukaryota</taxon>
        <taxon>Viridiplantae</taxon>
        <taxon>Streptophyta</taxon>
        <taxon>Embryophyta</taxon>
        <taxon>Tracheophyta</taxon>
        <taxon>Polypodiopsida</taxon>
        <taxon>Polypodiidae</taxon>
        <taxon>Polypodiales</taxon>
        <taxon>Pteridineae</taxon>
        <taxon>Pteridaceae</taxon>
        <taxon>Parkerioideae</taxon>
        <taxon>Ceratopteris</taxon>
    </lineage>
</organism>
<dbReference type="EMBL" id="CM035436">
    <property type="protein sequence ID" value="KAH7288269.1"/>
    <property type="molecule type" value="Genomic_DNA"/>
</dbReference>
<evidence type="ECO:0000256" key="2">
    <source>
        <dbReference type="ARBA" id="ARBA00022737"/>
    </source>
</evidence>
<dbReference type="GO" id="GO:0009414">
    <property type="term" value="P:response to water deprivation"/>
    <property type="evidence" value="ECO:0007669"/>
    <property type="project" value="TreeGrafter"/>
</dbReference>